<gene>
    <name evidence="8" type="ORF">A1Q1_03066</name>
</gene>
<proteinExistence type="inferred from homology"/>
<reference evidence="8 9" key="1">
    <citation type="journal article" date="2012" name="Eukaryot. Cell">
        <title>Draft genome sequence of CBS 2479, the standard type strain of Trichosporon asahii.</title>
        <authorList>
            <person name="Yang R.Y."/>
            <person name="Li H.T."/>
            <person name="Zhu H."/>
            <person name="Zhou G.P."/>
            <person name="Wang M."/>
            <person name="Wang L."/>
        </authorList>
    </citation>
    <scope>NUCLEOTIDE SEQUENCE [LARGE SCALE GENOMIC DNA]</scope>
    <source>
        <strain evidence="9">ATCC 90039 / CBS 2479 / JCM 2466 / KCTC 7840 / NCYC 2677 / UAMH 7654</strain>
    </source>
</reference>
<dbReference type="EMBL" id="ALBS01000021">
    <property type="protein sequence ID" value="EJT52612.1"/>
    <property type="molecule type" value="Genomic_DNA"/>
</dbReference>
<feature type="transmembrane region" description="Helical" evidence="6">
    <location>
        <begin position="63"/>
        <end position="94"/>
    </location>
</feature>
<dbReference type="GO" id="GO:0016020">
    <property type="term" value="C:membrane"/>
    <property type="evidence" value="ECO:0007669"/>
    <property type="project" value="UniProtKB-SubCell"/>
</dbReference>
<evidence type="ECO:0000256" key="4">
    <source>
        <dbReference type="ARBA" id="ARBA00022989"/>
    </source>
</evidence>
<comment type="subcellular location">
    <subcellularLocation>
        <location evidence="1">Membrane</location>
        <topology evidence="1">Multi-pass membrane protein</topology>
    </subcellularLocation>
</comment>
<dbReference type="GO" id="GO:0005351">
    <property type="term" value="F:carbohydrate:proton symporter activity"/>
    <property type="evidence" value="ECO:0007669"/>
    <property type="project" value="TreeGrafter"/>
</dbReference>
<dbReference type="GeneID" id="25986579"/>
<keyword evidence="4 6" id="KW-1133">Transmembrane helix</keyword>
<keyword evidence="5 6" id="KW-0472">Membrane</keyword>
<protein>
    <recommendedName>
        <fullName evidence="7">Major facilitator superfamily (MFS) profile domain-containing protein</fullName>
    </recommendedName>
</protein>
<evidence type="ECO:0000313" key="8">
    <source>
        <dbReference type="EMBL" id="EJT52612.1"/>
    </source>
</evidence>
<feature type="transmembrane region" description="Helical" evidence="6">
    <location>
        <begin position="391"/>
        <end position="408"/>
    </location>
</feature>
<dbReference type="Proteomes" id="UP000002748">
    <property type="component" value="Unassembled WGS sequence"/>
</dbReference>
<feature type="domain" description="Major facilitator superfamily (MFS) profile" evidence="7">
    <location>
        <begin position="66"/>
        <end position="507"/>
    </location>
</feature>
<dbReference type="InterPro" id="IPR005828">
    <property type="entry name" value="MFS_sugar_transport-like"/>
</dbReference>
<dbReference type="PROSITE" id="PS50850">
    <property type="entry name" value="MFS"/>
    <property type="match status" value="1"/>
</dbReference>
<feature type="transmembrane region" description="Helical" evidence="6">
    <location>
        <begin position="232"/>
        <end position="253"/>
    </location>
</feature>
<dbReference type="AlphaFoldDB" id="J6FBX2"/>
<evidence type="ECO:0000256" key="1">
    <source>
        <dbReference type="ARBA" id="ARBA00004141"/>
    </source>
</evidence>
<evidence type="ECO:0000256" key="6">
    <source>
        <dbReference type="SAM" id="Phobius"/>
    </source>
</evidence>
<organism evidence="8 9">
    <name type="scientific">Trichosporon asahii var. asahii (strain ATCC 90039 / CBS 2479 / JCM 2466 / KCTC 7840 / NBRC 103889/ NCYC 2677 / UAMH 7654)</name>
    <name type="common">Yeast</name>
    <dbReference type="NCBI Taxonomy" id="1186058"/>
    <lineage>
        <taxon>Eukaryota</taxon>
        <taxon>Fungi</taxon>
        <taxon>Dikarya</taxon>
        <taxon>Basidiomycota</taxon>
        <taxon>Agaricomycotina</taxon>
        <taxon>Tremellomycetes</taxon>
        <taxon>Trichosporonales</taxon>
        <taxon>Trichosporonaceae</taxon>
        <taxon>Trichosporon</taxon>
    </lineage>
</organism>
<feature type="transmembrane region" description="Helical" evidence="6">
    <location>
        <begin position="143"/>
        <end position="162"/>
    </location>
</feature>
<dbReference type="HOGENOM" id="CLU_001265_11_0_1"/>
<name>J6FBX2_TRIAS</name>
<dbReference type="PANTHER" id="PTHR48022">
    <property type="entry name" value="PLASTIDIC GLUCOSE TRANSPORTER 4"/>
    <property type="match status" value="1"/>
</dbReference>
<feature type="transmembrane region" description="Helical" evidence="6">
    <location>
        <begin position="455"/>
        <end position="473"/>
    </location>
</feature>
<feature type="transmembrane region" description="Helical" evidence="6">
    <location>
        <begin position="357"/>
        <end position="379"/>
    </location>
</feature>
<feature type="transmembrane region" description="Helical" evidence="6">
    <location>
        <begin position="324"/>
        <end position="345"/>
    </location>
</feature>
<feature type="transmembrane region" description="Helical" evidence="6">
    <location>
        <begin position="201"/>
        <end position="220"/>
    </location>
</feature>
<dbReference type="InterPro" id="IPR050360">
    <property type="entry name" value="MFS_Sugar_Transporters"/>
</dbReference>
<dbReference type="OrthoDB" id="6612291at2759"/>
<comment type="similarity">
    <text evidence="2">Belongs to the major facilitator superfamily. Sugar transporter (TC 2.A.1.1) family.</text>
</comment>
<evidence type="ECO:0000256" key="2">
    <source>
        <dbReference type="ARBA" id="ARBA00010992"/>
    </source>
</evidence>
<feature type="transmembrane region" description="Helical" evidence="6">
    <location>
        <begin position="485"/>
        <end position="503"/>
    </location>
</feature>
<evidence type="ECO:0000256" key="5">
    <source>
        <dbReference type="ARBA" id="ARBA00023136"/>
    </source>
</evidence>
<evidence type="ECO:0000259" key="7">
    <source>
        <dbReference type="PROSITE" id="PS50850"/>
    </source>
</evidence>
<dbReference type="SUPFAM" id="SSF103473">
    <property type="entry name" value="MFS general substrate transporter"/>
    <property type="match status" value="1"/>
</dbReference>
<dbReference type="InterPro" id="IPR020846">
    <property type="entry name" value="MFS_dom"/>
</dbReference>
<feature type="transmembrane region" description="Helical" evidence="6">
    <location>
        <begin position="420"/>
        <end position="443"/>
    </location>
</feature>
<dbReference type="Pfam" id="PF00083">
    <property type="entry name" value="Sugar_tr"/>
    <property type="match status" value="1"/>
</dbReference>
<dbReference type="KEGG" id="tasa:A1Q1_03066"/>
<dbReference type="PANTHER" id="PTHR48022:SF2">
    <property type="entry name" value="PLASTIDIC GLUCOSE TRANSPORTER 4"/>
    <property type="match status" value="1"/>
</dbReference>
<dbReference type="RefSeq" id="XP_014183631.1">
    <property type="nucleotide sequence ID" value="XM_014328156.1"/>
</dbReference>
<dbReference type="InterPro" id="IPR005829">
    <property type="entry name" value="Sugar_transporter_CS"/>
</dbReference>
<accession>J6FBX2</accession>
<sequence>MSPRSTSSTATLNAIEKTVQDLELDNMEIDKKEWQSSIDAGSLYKSRFDNLTIGQALWTFRKALFYCFCIFTGRMLEYFAMVVTGAILVNPGFIKQFGDPIGMLGSTILDPNWISAWGAVGSAGGVIAMLSITWFADRFGRKLSLLLAWLFTACSMICLTTANSKGVWLVGQIFMGAGIGIIGVIVAPYGMEICPTRVRGLVLSAAIFWGAIATLLASVMMNELTKRHPLNWHLPIYATWGPVGFMLLCFLVVPESPWFYARHGDKDNAMKALRKLYGGVPGYDFEEEYSIIVRTVEHERSQIQANKASGWTDLWKGTNGKRTISATIISASVQLGGFPLLYSFAPLTYAYAGFSNPFQVIVITSTVQCVVVLFMMSVFDRYGRRPFVTTSYSFQAISMLLWGCMNYVDPKKGQNRFAGLYFSACLWAATATIAGNSQTLYVAELPAAYLRIKTGVFCYVLHAVIGIVFTFAVPRMLTTIGLKSGFVFFATATPIAIFLWFFLPETKWRSAAEIDELYERRIPAWRWNKTRTKVEDQLDEVTRKGEAINTIARDPHEMAIRSGMPH</sequence>
<comment type="caution">
    <text evidence="8">The sequence shown here is derived from an EMBL/GenBank/DDBJ whole genome shotgun (WGS) entry which is preliminary data.</text>
</comment>
<keyword evidence="3 6" id="KW-0812">Transmembrane</keyword>
<dbReference type="PROSITE" id="PS00217">
    <property type="entry name" value="SUGAR_TRANSPORT_2"/>
    <property type="match status" value="1"/>
</dbReference>
<dbReference type="VEuPathDB" id="FungiDB:A1Q1_03066"/>
<dbReference type="InterPro" id="IPR036259">
    <property type="entry name" value="MFS_trans_sf"/>
</dbReference>
<evidence type="ECO:0000313" key="9">
    <source>
        <dbReference type="Proteomes" id="UP000002748"/>
    </source>
</evidence>
<dbReference type="Gene3D" id="1.20.1250.20">
    <property type="entry name" value="MFS general substrate transporter like domains"/>
    <property type="match status" value="1"/>
</dbReference>
<feature type="transmembrane region" description="Helical" evidence="6">
    <location>
        <begin position="168"/>
        <end position="189"/>
    </location>
</feature>
<feature type="transmembrane region" description="Helical" evidence="6">
    <location>
        <begin position="114"/>
        <end position="136"/>
    </location>
</feature>
<evidence type="ECO:0000256" key="3">
    <source>
        <dbReference type="ARBA" id="ARBA00022692"/>
    </source>
</evidence>